<evidence type="ECO:0000256" key="2">
    <source>
        <dbReference type="SAM" id="Phobius"/>
    </source>
</evidence>
<dbReference type="SMART" id="SM00028">
    <property type="entry name" value="TPR"/>
    <property type="match status" value="2"/>
</dbReference>
<keyword evidence="5" id="KW-1185">Reference proteome</keyword>
<dbReference type="Gene3D" id="1.25.40.10">
    <property type="entry name" value="Tetratricopeptide repeat domain"/>
    <property type="match status" value="1"/>
</dbReference>
<dbReference type="RefSeq" id="WP_125013382.1">
    <property type="nucleotide sequence ID" value="NZ_RQVR01000014.1"/>
</dbReference>
<dbReference type="SUPFAM" id="SSF48452">
    <property type="entry name" value="TPR-like"/>
    <property type="match status" value="1"/>
</dbReference>
<protein>
    <submittedName>
        <fullName evidence="4">Tetratricopeptide repeat protein</fullName>
    </submittedName>
</protein>
<dbReference type="InterPro" id="IPR011990">
    <property type="entry name" value="TPR-like_helical_dom_sf"/>
</dbReference>
<evidence type="ECO:0000313" key="5">
    <source>
        <dbReference type="Proteomes" id="UP000271937"/>
    </source>
</evidence>
<dbReference type="EMBL" id="RQVR01000014">
    <property type="protein sequence ID" value="RRJ89783.1"/>
    <property type="molecule type" value="Genomic_DNA"/>
</dbReference>
<name>A0A3P3WAX9_9FLAO</name>
<dbReference type="InterPro" id="IPR003646">
    <property type="entry name" value="SH3-like_bac-type"/>
</dbReference>
<feature type="transmembrane region" description="Helical" evidence="2">
    <location>
        <begin position="126"/>
        <end position="146"/>
    </location>
</feature>
<dbReference type="InterPro" id="IPR010466">
    <property type="entry name" value="DUF1058"/>
</dbReference>
<dbReference type="Pfam" id="PF06347">
    <property type="entry name" value="SH3_4"/>
    <property type="match status" value="1"/>
</dbReference>
<proteinExistence type="predicted"/>
<organism evidence="4 5">
    <name type="scientific">Flavobacterium macacae</name>
    <dbReference type="NCBI Taxonomy" id="2488993"/>
    <lineage>
        <taxon>Bacteria</taxon>
        <taxon>Pseudomonadati</taxon>
        <taxon>Bacteroidota</taxon>
        <taxon>Flavobacteriia</taxon>
        <taxon>Flavobacteriales</taxon>
        <taxon>Flavobacteriaceae</taxon>
        <taxon>Flavobacterium</taxon>
    </lineage>
</organism>
<keyword evidence="2" id="KW-0472">Membrane</keyword>
<dbReference type="Proteomes" id="UP000271937">
    <property type="component" value="Unassembled WGS sequence"/>
</dbReference>
<comment type="caution">
    <text evidence="4">The sequence shown here is derived from an EMBL/GenBank/DDBJ whole genome shotgun (WGS) entry which is preliminary data.</text>
</comment>
<gene>
    <name evidence="4" type="ORF">EG849_12300</name>
</gene>
<keyword evidence="2" id="KW-0812">Transmembrane</keyword>
<feature type="transmembrane region" description="Helical" evidence="2">
    <location>
        <begin position="155"/>
        <end position="175"/>
    </location>
</feature>
<dbReference type="PROSITE" id="PS50293">
    <property type="entry name" value="TPR_REGION"/>
    <property type="match status" value="1"/>
</dbReference>
<dbReference type="Pfam" id="PF00515">
    <property type="entry name" value="TPR_1"/>
    <property type="match status" value="1"/>
</dbReference>
<evidence type="ECO:0000259" key="3">
    <source>
        <dbReference type="SMART" id="SM00287"/>
    </source>
</evidence>
<evidence type="ECO:0000256" key="1">
    <source>
        <dbReference type="PROSITE-ProRule" id="PRU00339"/>
    </source>
</evidence>
<sequence length="247" mass="28766">MKNILYIFLLFTQVFWAQSAFDKGNELYKNDKFSEAIKEYESILRTQNHSAEVYFNLGNSYYKLNQVAPSIYNYEKALQLNPGYEEAKNNLKFAQNMTIDEIKAVEKIGFGRTIENFTSMHSYDEWAKITVGFSIVFLLFFIAYYFSSKTLLKRIFFVGMFLILIGLIISVSCAISEKSRFDNDKPAIIFAERIEVKSEPKETSNEAFILHEGTKVQVIEAKKDWRKIQLADERIGWVNKEALKEIK</sequence>
<feature type="repeat" description="TPR" evidence="1">
    <location>
        <begin position="51"/>
        <end position="84"/>
    </location>
</feature>
<dbReference type="OrthoDB" id="9776208at2"/>
<dbReference type="AlphaFoldDB" id="A0A3P3WAX9"/>
<accession>A0A3P3WAX9</accession>
<dbReference type="SMART" id="SM00287">
    <property type="entry name" value="SH3b"/>
    <property type="match status" value="1"/>
</dbReference>
<evidence type="ECO:0000313" key="4">
    <source>
        <dbReference type="EMBL" id="RRJ89783.1"/>
    </source>
</evidence>
<dbReference type="PROSITE" id="PS50005">
    <property type="entry name" value="TPR"/>
    <property type="match status" value="1"/>
</dbReference>
<dbReference type="InterPro" id="IPR019734">
    <property type="entry name" value="TPR_rpt"/>
</dbReference>
<reference evidence="4 5" key="1">
    <citation type="submission" date="2018-11" db="EMBL/GenBank/DDBJ databases">
        <title>Flavobacterium sp. nov., YIM 102600 draft genome.</title>
        <authorList>
            <person name="Li G."/>
            <person name="Jiang Y."/>
        </authorList>
    </citation>
    <scope>NUCLEOTIDE SEQUENCE [LARGE SCALE GENOMIC DNA]</scope>
    <source>
        <strain evidence="4 5">YIM 102600</strain>
    </source>
</reference>
<keyword evidence="2" id="KW-1133">Transmembrane helix</keyword>
<feature type="domain" description="SH3b" evidence="3">
    <location>
        <begin position="184"/>
        <end position="246"/>
    </location>
</feature>
<dbReference type="Gene3D" id="2.30.30.40">
    <property type="entry name" value="SH3 Domains"/>
    <property type="match status" value="1"/>
</dbReference>
<keyword evidence="1" id="KW-0802">TPR repeat</keyword>